<dbReference type="Proteomes" id="UP000291084">
    <property type="component" value="Chromosome 1"/>
</dbReference>
<dbReference type="OrthoDB" id="1936115at2759"/>
<dbReference type="EMBL" id="AP015034">
    <property type="protein sequence ID" value="BAT76695.1"/>
    <property type="molecule type" value="Genomic_DNA"/>
</dbReference>
<dbReference type="Pfam" id="PF14223">
    <property type="entry name" value="Retrotran_gag_2"/>
    <property type="match status" value="1"/>
</dbReference>
<proteinExistence type="predicted"/>
<name>A0A0S3R7Z7_PHAAN</name>
<protein>
    <submittedName>
        <fullName evidence="1">Uncharacterized protein</fullName>
    </submittedName>
</protein>
<dbReference type="PANTHER" id="PTHR35317:SF28">
    <property type="entry name" value="ZINC FINGER, CCHC-TYPE, RIBONUCLEASE H-LIKE DOMAIN, GAG-PRE-INTEGRASE DOMAIN PROTEIN-RELATED"/>
    <property type="match status" value="1"/>
</dbReference>
<organism evidence="1 2">
    <name type="scientific">Vigna angularis var. angularis</name>
    <dbReference type="NCBI Taxonomy" id="157739"/>
    <lineage>
        <taxon>Eukaryota</taxon>
        <taxon>Viridiplantae</taxon>
        <taxon>Streptophyta</taxon>
        <taxon>Embryophyta</taxon>
        <taxon>Tracheophyta</taxon>
        <taxon>Spermatophyta</taxon>
        <taxon>Magnoliopsida</taxon>
        <taxon>eudicotyledons</taxon>
        <taxon>Gunneridae</taxon>
        <taxon>Pentapetalae</taxon>
        <taxon>rosids</taxon>
        <taxon>fabids</taxon>
        <taxon>Fabales</taxon>
        <taxon>Fabaceae</taxon>
        <taxon>Papilionoideae</taxon>
        <taxon>50 kb inversion clade</taxon>
        <taxon>NPAAA clade</taxon>
        <taxon>indigoferoid/millettioid clade</taxon>
        <taxon>Phaseoleae</taxon>
        <taxon>Vigna</taxon>
    </lineage>
</organism>
<keyword evidence="2" id="KW-1185">Reference proteome</keyword>
<dbReference type="PANTHER" id="PTHR35317">
    <property type="entry name" value="OS04G0629600 PROTEIN"/>
    <property type="match status" value="1"/>
</dbReference>
<sequence>MIQNVSTVKEAWDILTRSHAGGDKMKKVKLQTLRYQYELLQMEETDKVSEYFNKVLTITNQMKGCGDSITVDDY</sequence>
<dbReference type="AlphaFoldDB" id="A0A0S3R7Z7"/>
<evidence type="ECO:0000313" key="2">
    <source>
        <dbReference type="Proteomes" id="UP000291084"/>
    </source>
</evidence>
<reference evidence="1 2" key="1">
    <citation type="journal article" date="2015" name="Sci. Rep.">
        <title>The power of single molecule real-time sequencing technology in the de novo assembly of a eukaryotic genome.</title>
        <authorList>
            <person name="Sakai H."/>
            <person name="Naito K."/>
            <person name="Ogiso-Tanaka E."/>
            <person name="Takahashi Y."/>
            <person name="Iseki K."/>
            <person name="Muto C."/>
            <person name="Satou K."/>
            <person name="Teruya K."/>
            <person name="Shiroma A."/>
            <person name="Shimoji M."/>
            <person name="Hirano T."/>
            <person name="Itoh T."/>
            <person name="Kaga A."/>
            <person name="Tomooka N."/>
        </authorList>
    </citation>
    <scope>NUCLEOTIDE SEQUENCE [LARGE SCALE GENOMIC DNA]</scope>
    <source>
        <strain evidence="2">cv. Shumari</strain>
    </source>
</reference>
<accession>A0A0S3R7Z7</accession>
<gene>
    <name evidence="1" type="primary">Vigan.01G474100</name>
    <name evidence="1" type="ORF">VIGAN_01474100</name>
</gene>
<evidence type="ECO:0000313" key="1">
    <source>
        <dbReference type="EMBL" id="BAT76695.1"/>
    </source>
</evidence>